<reference evidence="3" key="1">
    <citation type="journal article" date="2019" name="Int. J. Syst. Evol. Microbiol.">
        <title>The Global Catalogue of Microorganisms (GCM) 10K type strain sequencing project: providing services to taxonomists for standard genome sequencing and annotation.</title>
        <authorList>
            <consortium name="The Broad Institute Genomics Platform"/>
            <consortium name="The Broad Institute Genome Sequencing Center for Infectious Disease"/>
            <person name="Wu L."/>
            <person name="Ma J."/>
        </authorList>
    </citation>
    <scope>NUCLEOTIDE SEQUENCE [LARGE SCALE GENOMIC DNA]</scope>
    <source>
        <strain evidence="3">CCUG 43117</strain>
    </source>
</reference>
<evidence type="ECO:0008006" key="4">
    <source>
        <dbReference type="Google" id="ProtNLM"/>
    </source>
</evidence>
<evidence type="ECO:0000313" key="2">
    <source>
        <dbReference type="EMBL" id="MFC5508311.1"/>
    </source>
</evidence>
<feature type="compositionally biased region" description="Polar residues" evidence="1">
    <location>
        <begin position="1"/>
        <end position="10"/>
    </location>
</feature>
<dbReference type="RefSeq" id="WP_066735543.1">
    <property type="nucleotide sequence ID" value="NZ_JBHSLU010000082.1"/>
</dbReference>
<dbReference type="EMBL" id="JBHSLU010000082">
    <property type="protein sequence ID" value="MFC5508311.1"/>
    <property type="molecule type" value="Genomic_DNA"/>
</dbReference>
<keyword evidence="3" id="KW-1185">Reference proteome</keyword>
<evidence type="ECO:0000256" key="1">
    <source>
        <dbReference type="SAM" id="MobiDB-lite"/>
    </source>
</evidence>
<evidence type="ECO:0000313" key="3">
    <source>
        <dbReference type="Proteomes" id="UP001596060"/>
    </source>
</evidence>
<feature type="compositionally biased region" description="Basic and acidic residues" evidence="1">
    <location>
        <begin position="13"/>
        <end position="28"/>
    </location>
</feature>
<feature type="region of interest" description="Disordered" evidence="1">
    <location>
        <begin position="1"/>
        <end position="28"/>
    </location>
</feature>
<protein>
    <recommendedName>
        <fullName evidence="4">DUF883 domain-containing protein</fullName>
    </recommendedName>
</protein>
<accession>A0ABW0P6N5</accession>
<gene>
    <name evidence="2" type="ORF">ACFPN9_24000</name>
</gene>
<proteinExistence type="predicted"/>
<comment type="caution">
    <text evidence="2">The sequence shown here is derived from an EMBL/GenBank/DDBJ whole genome shotgun (WGS) entry which is preliminary data.</text>
</comment>
<name>A0ABW0P6N5_9HYPH</name>
<organism evidence="2 3">
    <name type="scientific">Bosea massiliensis</name>
    <dbReference type="NCBI Taxonomy" id="151419"/>
    <lineage>
        <taxon>Bacteria</taxon>
        <taxon>Pseudomonadati</taxon>
        <taxon>Pseudomonadota</taxon>
        <taxon>Alphaproteobacteria</taxon>
        <taxon>Hyphomicrobiales</taxon>
        <taxon>Boseaceae</taxon>
        <taxon>Bosea</taxon>
    </lineage>
</organism>
<dbReference type="Proteomes" id="UP001596060">
    <property type="component" value="Unassembled WGS sequence"/>
</dbReference>
<sequence>MLNDFNTTGPSDVGREPGRSGRADETVREGAAQVGIDTQELGRAVGDRAGEWQQMLLEEIQARPLRALGWAVAAGFVFGVWSAR</sequence>